<accession>A0A1Y5PU39</accession>
<protein>
    <submittedName>
        <fullName evidence="1">Uncharacterized protein</fullName>
    </submittedName>
</protein>
<organism evidence="1">
    <name type="scientific">uncultured Mycobacterium sp</name>
    <dbReference type="NCBI Taxonomy" id="171292"/>
    <lineage>
        <taxon>Bacteria</taxon>
        <taxon>Bacillati</taxon>
        <taxon>Actinomycetota</taxon>
        <taxon>Actinomycetes</taxon>
        <taxon>Mycobacteriales</taxon>
        <taxon>Mycobacteriaceae</taxon>
        <taxon>Mycobacterium</taxon>
        <taxon>environmental samples</taxon>
    </lineage>
</organism>
<dbReference type="AlphaFoldDB" id="A0A1Y5PU39"/>
<gene>
    <name evidence="1" type="ORF">MHPYR_90081</name>
</gene>
<dbReference type="EMBL" id="FLQS01000089">
    <property type="protein sequence ID" value="SBS79731.1"/>
    <property type="molecule type" value="Genomic_DNA"/>
</dbReference>
<evidence type="ECO:0000313" key="1">
    <source>
        <dbReference type="EMBL" id="SBS79731.1"/>
    </source>
</evidence>
<proteinExistence type="predicted"/>
<sequence length="28" mass="3256">MTMKLFRSNSFRHAEFIFPTSAALPDCH</sequence>
<reference evidence="1" key="1">
    <citation type="submission" date="2016-03" db="EMBL/GenBank/DDBJ databases">
        <authorList>
            <person name="Ploux O."/>
        </authorList>
    </citation>
    <scope>NUCLEOTIDE SEQUENCE</scope>
    <source>
        <strain evidence="1">UC10</strain>
    </source>
</reference>
<name>A0A1Y5PU39_9MYCO</name>